<evidence type="ECO:0000256" key="1">
    <source>
        <dbReference type="SAM" id="SignalP"/>
    </source>
</evidence>
<evidence type="ECO:0000313" key="3">
    <source>
        <dbReference type="Proteomes" id="UP001264340"/>
    </source>
</evidence>
<keyword evidence="3" id="KW-1185">Reference proteome</keyword>
<accession>A0ABU1LT22</accession>
<evidence type="ECO:0008006" key="4">
    <source>
        <dbReference type="Google" id="ProtNLM"/>
    </source>
</evidence>
<gene>
    <name evidence="2" type="ORF">J2804_003085</name>
</gene>
<reference evidence="2 3" key="1">
    <citation type="submission" date="2023-07" db="EMBL/GenBank/DDBJ databases">
        <title>Sorghum-associated microbial communities from plants grown in Nebraska, USA.</title>
        <authorList>
            <person name="Schachtman D."/>
        </authorList>
    </citation>
    <scope>NUCLEOTIDE SEQUENCE [LARGE SCALE GENOMIC DNA]</scope>
    <source>
        <strain evidence="2 3">DS1316</strain>
    </source>
</reference>
<evidence type="ECO:0000313" key="2">
    <source>
        <dbReference type="EMBL" id="MDR6409680.1"/>
    </source>
</evidence>
<dbReference type="EMBL" id="JAVDRP010000005">
    <property type="protein sequence ID" value="MDR6409680.1"/>
    <property type="molecule type" value="Genomic_DNA"/>
</dbReference>
<proteinExistence type="predicted"/>
<dbReference type="RefSeq" id="WP_310121400.1">
    <property type="nucleotide sequence ID" value="NZ_JAVDRP010000005.1"/>
</dbReference>
<organism evidence="2 3">
    <name type="scientific">Paraburkholderia terricola</name>
    <dbReference type="NCBI Taxonomy" id="169427"/>
    <lineage>
        <taxon>Bacteria</taxon>
        <taxon>Pseudomonadati</taxon>
        <taxon>Pseudomonadota</taxon>
        <taxon>Betaproteobacteria</taxon>
        <taxon>Burkholderiales</taxon>
        <taxon>Burkholderiaceae</taxon>
        <taxon>Paraburkholderia</taxon>
    </lineage>
</organism>
<comment type="caution">
    <text evidence="2">The sequence shown here is derived from an EMBL/GenBank/DDBJ whole genome shotgun (WGS) entry which is preliminary data.</text>
</comment>
<keyword evidence="1" id="KW-0732">Signal</keyword>
<feature type="signal peptide" evidence="1">
    <location>
        <begin position="1"/>
        <end position="21"/>
    </location>
</feature>
<dbReference type="Proteomes" id="UP001264340">
    <property type="component" value="Unassembled WGS sequence"/>
</dbReference>
<feature type="chain" id="PRO_5046785197" description="DUF3617 family protein" evidence="1">
    <location>
        <begin position="22"/>
        <end position="126"/>
    </location>
</feature>
<protein>
    <recommendedName>
        <fullName evidence="4">DUF3617 family protein</fullName>
    </recommendedName>
</protein>
<name>A0ABU1LT22_9BURK</name>
<sequence>MKQIVLSVFAVGCFVVTAADAATTIPTPFQGDWAPNCKATKNPQDTEAAMSIVRIDTTSVSYGEAQCTLLKTSTNDASHIGGTFDCIGDGVGGKEALDLRLKSGKLRLIDRARNIWHSTDDLSRCM</sequence>